<dbReference type="EMBL" id="JAINUG010000056">
    <property type="protein sequence ID" value="KAJ8403803.1"/>
    <property type="molecule type" value="Genomic_DNA"/>
</dbReference>
<gene>
    <name evidence="4" type="ORF">AAFF_G00346710</name>
</gene>
<keyword evidence="1" id="KW-0175">Coiled coil</keyword>
<protein>
    <submittedName>
        <fullName evidence="4">Uncharacterized protein</fullName>
    </submittedName>
</protein>
<feature type="signal peptide" evidence="3">
    <location>
        <begin position="1"/>
        <end position="17"/>
    </location>
</feature>
<reference evidence="4" key="1">
    <citation type="journal article" date="2023" name="Science">
        <title>Genome structures resolve the early diversification of teleost fishes.</title>
        <authorList>
            <person name="Parey E."/>
            <person name="Louis A."/>
            <person name="Montfort J."/>
            <person name="Bouchez O."/>
            <person name="Roques C."/>
            <person name="Iampietro C."/>
            <person name="Lluch J."/>
            <person name="Castinel A."/>
            <person name="Donnadieu C."/>
            <person name="Desvignes T."/>
            <person name="Floi Bucao C."/>
            <person name="Jouanno E."/>
            <person name="Wen M."/>
            <person name="Mejri S."/>
            <person name="Dirks R."/>
            <person name="Jansen H."/>
            <person name="Henkel C."/>
            <person name="Chen W.J."/>
            <person name="Zahm M."/>
            <person name="Cabau C."/>
            <person name="Klopp C."/>
            <person name="Thompson A.W."/>
            <person name="Robinson-Rechavi M."/>
            <person name="Braasch I."/>
            <person name="Lecointre G."/>
            <person name="Bobe J."/>
            <person name="Postlethwait J.H."/>
            <person name="Berthelot C."/>
            <person name="Roest Crollius H."/>
            <person name="Guiguen Y."/>
        </authorList>
    </citation>
    <scope>NUCLEOTIDE SEQUENCE</scope>
    <source>
        <strain evidence="4">NC1722</strain>
    </source>
</reference>
<dbReference type="AlphaFoldDB" id="A0AAD7SK81"/>
<comment type="caution">
    <text evidence="4">The sequence shown here is derived from an EMBL/GenBank/DDBJ whole genome shotgun (WGS) entry which is preliminary data.</text>
</comment>
<dbReference type="Proteomes" id="UP001221898">
    <property type="component" value="Unassembled WGS sequence"/>
</dbReference>
<evidence type="ECO:0000256" key="2">
    <source>
        <dbReference type="SAM" id="MobiDB-lite"/>
    </source>
</evidence>
<evidence type="ECO:0000256" key="3">
    <source>
        <dbReference type="SAM" id="SignalP"/>
    </source>
</evidence>
<keyword evidence="3" id="KW-0732">Signal</keyword>
<sequence>MLAIAITATTLAILVIAQRMWVKSAEEEEKSRREMEEFSQLNKRLQLEIKWSGELEGKNKVLEFELNLSECERRYQESQIEHMQAQLITINRKCQERESALVRKQEAKAMWTTVDLMGLMNENHQSNPVCASEESLSVENEIQDMQNIRRLERLSSRDLEKEESVHVLYLGKLQDEEKQENKALLEGGVGTLQEERDGERQESPMEPRPLLNGSSRAQLYCSTHSSKHDTNKNINLKLHQEEVTQQKKEPKWKDVFRKFIPKMKKLSNFALPQQAKDPPPILILDAERREKARRKKEVYWSDEDGTLLEEIRWLPYEPSTRSANQTIPPRSIAFEDISFHIPSVIGRFAGSTRSVSTRLYPQSALLMEDDDSDSD</sequence>
<feature type="coiled-coil region" evidence="1">
    <location>
        <begin position="28"/>
        <end position="81"/>
    </location>
</feature>
<feature type="region of interest" description="Disordered" evidence="2">
    <location>
        <begin position="186"/>
        <end position="213"/>
    </location>
</feature>
<feature type="compositionally biased region" description="Basic and acidic residues" evidence="2">
    <location>
        <begin position="193"/>
        <end position="205"/>
    </location>
</feature>
<evidence type="ECO:0000256" key="1">
    <source>
        <dbReference type="SAM" id="Coils"/>
    </source>
</evidence>
<evidence type="ECO:0000313" key="5">
    <source>
        <dbReference type="Proteomes" id="UP001221898"/>
    </source>
</evidence>
<name>A0AAD7SK81_9TELE</name>
<organism evidence="4 5">
    <name type="scientific">Aldrovandia affinis</name>
    <dbReference type="NCBI Taxonomy" id="143900"/>
    <lineage>
        <taxon>Eukaryota</taxon>
        <taxon>Metazoa</taxon>
        <taxon>Chordata</taxon>
        <taxon>Craniata</taxon>
        <taxon>Vertebrata</taxon>
        <taxon>Euteleostomi</taxon>
        <taxon>Actinopterygii</taxon>
        <taxon>Neopterygii</taxon>
        <taxon>Teleostei</taxon>
        <taxon>Notacanthiformes</taxon>
        <taxon>Halosauridae</taxon>
        <taxon>Aldrovandia</taxon>
    </lineage>
</organism>
<proteinExistence type="predicted"/>
<evidence type="ECO:0000313" key="4">
    <source>
        <dbReference type="EMBL" id="KAJ8403803.1"/>
    </source>
</evidence>
<keyword evidence="5" id="KW-1185">Reference proteome</keyword>
<feature type="chain" id="PRO_5042129115" evidence="3">
    <location>
        <begin position="18"/>
        <end position="375"/>
    </location>
</feature>
<accession>A0AAD7SK81</accession>